<keyword evidence="2 3" id="KW-0690">Ribosome biogenesis</keyword>
<dbReference type="InterPro" id="IPR003728">
    <property type="entry name" value="Ribosome_maturation_RimP"/>
</dbReference>
<evidence type="ECO:0000313" key="6">
    <source>
        <dbReference type="EMBL" id="SMB95790.1"/>
    </source>
</evidence>
<evidence type="ECO:0000259" key="5">
    <source>
        <dbReference type="Pfam" id="PF17384"/>
    </source>
</evidence>
<evidence type="ECO:0000313" key="7">
    <source>
        <dbReference type="Proteomes" id="UP000192266"/>
    </source>
</evidence>
<protein>
    <recommendedName>
        <fullName evidence="3">Ribosome maturation factor RimP</fullName>
    </recommendedName>
</protein>
<keyword evidence="1 3" id="KW-0963">Cytoplasm</keyword>
<dbReference type="Pfam" id="PF17384">
    <property type="entry name" value="DUF150_C"/>
    <property type="match status" value="1"/>
</dbReference>
<dbReference type="Gene3D" id="3.30.300.70">
    <property type="entry name" value="RimP-like superfamily, N-terminal"/>
    <property type="match status" value="1"/>
</dbReference>
<dbReference type="GO" id="GO:0005829">
    <property type="term" value="C:cytosol"/>
    <property type="evidence" value="ECO:0007669"/>
    <property type="project" value="TreeGrafter"/>
</dbReference>
<keyword evidence="7" id="KW-1185">Reference proteome</keyword>
<sequence>MRFDRTQLLEMLQESLSGPELFVVGLTVSDSAVRPKITAILDSEQGMGIEEYARVSRRLAHRIDEAYGEEASYTLEVTSPGADQPLTDSRQYTRHVGRKLQLKLADGTEKTGTLEAIEAEGIQLTEEIKEKSKTKTLPVAFIPFSTIAEARVVISFK</sequence>
<dbReference type="RefSeq" id="WP_234997204.1">
    <property type="nucleotide sequence ID" value="NZ_FWWW01000070.1"/>
</dbReference>
<evidence type="ECO:0000256" key="1">
    <source>
        <dbReference type="ARBA" id="ARBA00022490"/>
    </source>
</evidence>
<dbReference type="InterPro" id="IPR035956">
    <property type="entry name" value="RimP_N_sf"/>
</dbReference>
<evidence type="ECO:0000256" key="2">
    <source>
        <dbReference type="ARBA" id="ARBA00022517"/>
    </source>
</evidence>
<reference evidence="6 7" key="1">
    <citation type="submission" date="2017-04" db="EMBL/GenBank/DDBJ databases">
        <authorList>
            <person name="Afonso C.L."/>
            <person name="Miller P.J."/>
            <person name="Scott M.A."/>
            <person name="Spackman E."/>
            <person name="Goraichik I."/>
            <person name="Dimitrov K.M."/>
            <person name="Suarez D.L."/>
            <person name="Swayne D.E."/>
        </authorList>
    </citation>
    <scope>NUCLEOTIDE SEQUENCE [LARGE SCALE GENOMIC DNA]</scope>
    <source>
        <strain evidence="6 7">DSM 11622</strain>
    </source>
</reference>
<dbReference type="EMBL" id="FWWW01000070">
    <property type="protein sequence ID" value="SMB95790.1"/>
    <property type="molecule type" value="Genomic_DNA"/>
</dbReference>
<proteinExistence type="inferred from homology"/>
<comment type="subcellular location">
    <subcellularLocation>
        <location evidence="3">Cytoplasm</location>
    </subcellularLocation>
</comment>
<dbReference type="GO" id="GO:0000028">
    <property type="term" value="P:ribosomal small subunit assembly"/>
    <property type="evidence" value="ECO:0007669"/>
    <property type="project" value="TreeGrafter"/>
</dbReference>
<evidence type="ECO:0000259" key="4">
    <source>
        <dbReference type="Pfam" id="PF02576"/>
    </source>
</evidence>
<gene>
    <name evidence="3" type="primary">rimP</name>
    <name evidence="6" type="ORF">SAMN00120144_0469</name>
</gene>
<dbReference type="SUPFAM" id="SSF74942">
    <property type="entry name" value="YhbC-like, C-terminal domain"/>
    <property type="match status" value="1"/>
</dbReference>
<dbReference type="InterPro" id="IPR028998">
    <property type="entry name" value="RimP_C"/>
</dbReference>
<dbReference type="PANTHER" id="PTHR33867">
    <property type="entry name" value="RIBOSOME MATURATION FACTOR RIMP"/>
    <property type="match status" value="1"/>
</dbReference>
<dbReference type="STRING" id="645990.SAMN00120144_0469"/>
<dbReference type="GO" id="GO:0006412">
    <property type="term" value="P:translation"/>
    <property type="evidence" value="ECO:0007669"/>
    <property type="project" value="TreeGrafter"/>
</dbReference>
<accession>A0A1W1VRD8</accession>
<name>A0A1W1VRD8_9BACT</name>
<dbReference type="AlphaFoldDB" id="A0A1W1VRD8"/>
<dbReference type="Proteomes" id="UP000192266">
    <property type="component" value="Unassembled WGS sequence"/>
</dbReference>
<dbReference type="SUPFAM" id="SSF75420">
    <property type="entry name" value="YhbC-like, N-terminal domain"/>
    <property type="match status" value="1"/>
</dbReference>
<dbReference type="Pfam" id="PF02576">
    <property type="entry name" value="RimP_N"/>
    <property type="match status" value="1"/>
</dbReference>
<evidence type="ECO:0000256" key="3">
    <source>
        <dbReference type="HAMAP-Rule" id="MF_01077"/>
    </source>
</evidence>
<feature type="domain" description="Ribosome maturation factor RimP C-terminal" evidence="5">
    <location>
        <begin position="86"/>
        <end position="156"/>
    </location>
</feature>
<dbReference type="InterPro" id="IPR028989">
    <property type="entry name" value="RimP_N"/>
</dbReference>
<dbReference type="CDD" id="cd01734">
    <property type="entry name" value="YlxS_C"/>
    <property type="match status" value="1"/>
</dbReference>
<dbReference type="PANTHER" id="PTHR33867:SF1">
    <property type="entry name" value="RIBOSOME MATURATION FACTOR RIMP"/>
    <property type="match status" value="1"/>
</dbReference>
<comment type="similarity">
    <text evidence="3">Belongs to the RimP family.</text>
</comment>
<feature type="domain" description="Ribosome maturation factor RimP N-terminal" evidence="4">
    <location>
        <begin position="21"/>
        <end position="83"/>
    </location>
</feature>
<organism evidence="6 7">
    <name type="scientific">Hymenobacter roseosalivarius DSM 11622</name>
    <dbReference type="NCBI Taxonomy" id="645990"/>
    <lineage>
        <taxon>Bacteria</taxon>
        <taxon>Pseudomonadati</taxon>
        <taxon>Bacteroidota</taxon>
        <taxon>Cytophagia</taxon>
        <taxon>Cytophagales</taxon>
        <taxon>Hymenobacteraceae</taxon>
        <taxon>Hymenobacter</taxon>
    </lineage>
</organism>
<dbReference type="InterPro" id="IPR036847">
    <property type="entry name" value="RimP_C_sf"/>
</dbReference>
<comment type="function">
    <text evidence="3">Required for maturation of 30S ribosomal subunits.</text>
</comment>
<dbReference type="HAMAP" id="MF_01077">
    <property type="entry name" value="RimP"/>
    <property type="match status" value="1"/>
</dbReference>